<gene>
    <name evidence="9" type="ORF">DLAC_00038</name>
</gene>
<dbReference type="InterPro" id="IPR021109">
    <property type="entry name" value="Peptidase_aspartic_dom_sf"/>
</dbReference>
<evidence type="ECO:0000313" key="9">
    <source>
        <dbReference type="EMBL" id="KYR02596.1"/>
    </source>
</evidence>
<dbReference type="AlphaFoldDB" id="A0A152A8P5"/>
<dbReference type="Proteomes" id="UP000076078">
    <property type="component" value="Unassembled WGS sequence"/>
</dbReference>
<dbReference type="GO" id="GO:0006508">
    <property type="term" value="P:proteolysis"/>
    <property type="evidence" value="ECO:0007669"/>
    <property type="project" value="UniProtKB-KW"/>
</dbReference>
<dbReference type="PANTHER" id="PTHR47965:SF12">
    <property type="entry name" value="ASPARTIC PROTEINASE 3-RELATED"/>
    <property type="match status" value="1"/>
</dbReference>
<reference evidence="9 10" key="1">
    <citation type="submission" date="2015-12" db="EMBL/GenBank/DDBJ databases">
        <title>Dictyostelia acquired genes for synthesis and detection of signals that induce cell-type specialization by lateral gene transfer from prokaryotes.</title>
        <authorList>
            <person name="Gloeckner G."/>
            <person name="Schaap P."/>
        </authorList>
    </citation>
    <scope>NUCLEOTIDE SEQUENCE [LARGE SCALE GENOMIC DNA]</scope>
    <source>
        <strain evidence="9 10">TK</strain>
    </source>
</reference>
<dbReference type="Gene3D" id="2.40.70.10">
    <property type="entry name" value="Acid Proteases"/>
    <property type="match status" value="2"/>
</dbReference>
<evidence type="ECO:0000256" key="2">
    <source>
        <dbReference type="ARBA" id="ARBA00022670"/>
    </source>
</evidence>
<keyword evidence="5" id="KW-0378">Hydrolase</keyword>
<keyword evidence="10" id="KW-1185">Reference proteome</keyword>
<evidence type="ECO:0000256" key="4">
    <source>
        <dbReference type="ARBA" id="ARBA00022750"/>
    </source>
</evidence>
<sequence>MTIYKQVVFIFILCLIINLDYSLAKKEKDKSHSEKQVKQDDNDALSEYTDFNLNSIVSSQKSLVLTGRSDYLAGSISINGVPYTVVIDTTTNYLIIAKKKCEGCTQFPPYYKESPVADQIQCDSPSCHSFGGNICEKPSKLDPPTCGYATTLPNGASIRTNLVRDLISVDDFKNIPVLIAGIYEQEGSASLQQAVFGIGPSCPLCPPSPLQTILTTLKKPYIFGISLDKNFFGGMSLGKIDPLLYSGSINYTAMVRDPKLNYYSFLPSYIGSYWNGEIFHILKGNLTLFHFKTASPLSYFPSPIYNQLKNFFKNGCKNDFTICSKIENLFNSTQCVILNQQQIDQFPNIEIYFDEGFSLSLSPRIYLYSLTRDNQVYHCFGILETTSPTFTIGINLMRELYIIFDNDLSKIGFSKK</sequence>
<comment type="similarity">
    <text evidence="1">Belongs to the peptidase A1 family.</text>
</comment>
<evidence type="ECO:0000256" key="7">
    <source>
        <dbReference type="SAM" id="SignalP"/>
    </source>
</evidence>
<feature type="chain" id="PRO_5007593847" description="Peptidase A1 domain-containing protein" evidence="7">
    <location>
        <begin position="25"/>
        <end position="416"/>
    </location>
</feature>
<dbReference type="PROSITE" id="PS51767">
    <property type="entry name" value="PEPTIDASE_A1"/>
    <property type="match status" value="1"/>
</dbReference>
<dbReference type="CDD" id="cd05471">
    <property type="entry name" value="pepsin_like"/>
    <property type="match status" value="1"/>
</dbReference>
<dbReference type="STRING" id="361077.A0A152A8P5"/>
<evidence type="ECO:0000256" key="5">
    <source>
        <dbReference type="ARBA" id="ARBA00022801"/>
    </source>
</evidence>
<dbReference type="InterPro" id="IPR001461">
    <property type="entry name" value="Aspartic_peptidase_A1"/>
</dbReference>
<dbReference type="InParanoid" id="A0A152A8P5"/>
<keyword evidence="4" id="KW-0064">Aspartyl protease</keyword>
<evidence type="ECO:0000256" key="1">
    <source>
        <dbReference type="ARBA" id="ARBA00007447"/>
    </source>
</evidence>
<organism evidence="9 10">
    <name type="scientific">Tieghemostelium lacteum</name>
    <name type="common">Slime mold</name>
    <name type="synonym">Dictyostelium lacteum</name>
    <dbReference type="NCBI Taxonomy" id="361077"/>
    <lineage>
        <taxon>Eukaryota</taxon>
        <taxon>Amoebozoa</taxon>
        <taxon>Evosea</taxon>
        <taxon>Eumycetozoa</taxon>
        <taxon>Dictyostelia</taxon>
        <taxon>Dictyosteliales</taxon>
        <taxon>Raperosteliaceae</taxon>
        <taxon>Tieghemostelium</taxon>
    </lineage>
</organism>
<proteinExistence type="inferred from homology"/>
<dbReference type="InterPro" id="IPR032799">
    <property type="entry name" value="TAXi_C"/>
</dbReference>
<dbReference type="PANTHER" id="PTHR47965">
    <property type="entry name" value="ASPARTYL PROTEASE-RELATED"/>
    <property type="match status" value="1"/>
</dbReference>
<evidence type="ECO:0000256" key="3">
    <source>
        <dbReference type="ARBA" id="ARBA00022729"/>
    </source>
</evidence>
<evidence type="ECO:0000313" key="10">
    <source>
        <dbReference type="Proteomes" id="UP000076078"/>
    </source>
</evidence>
<feature type="domain" description="Peptidase A1" evidence="8">
    <location>
        <begin position="72"/>
        <end position="414"/>
    </location>
</feature>
<evidence type="ECO:0000259" key="8">
    <source>
        <dbReference type="PROSITE" id="PS51767"/>
    </source>
</evidence>
<comment type="caution">
    <text evidence="9">The sequence shown here is derived from an EMBL/GenBank/DDBJ whole genome shotgun (WGS) entry which is preliminary data.</text>
</comment>
<dbReference type="Pfam" id="PF14541">
    <property type="entry name" value="TAXi_C"/>
    <property type="match status" value="1"/>
</dbReference>
<protein>
    <recommendedName>
        <fullName evidence="8">Peptidase A1 domain-containing protein</fullName>
    </recommendedName>
</protein>
<dbReference type="OMA" id="MRELYTV"/>
<dbReference type="EMBL" id="LODT01000001">
    <property type="protein sequence ID" value="KYR02596.1"/>
    <property type="molecule type" value="Genomic_DNA"/>
</dbReference>
<dbReference type="InterPro" id="IPR033121">
    <property type="entry name" value="PEPTIDASE_A1"/>
</dbReference>
<dbReference type="InterPro" id="IPR034164">
    <property type="entry name" value="Pepsin-like_dom"/>
</dbReference>
<dbReference type="GO" id="GO:0004190">
    <property type="term" value="F:aspartic-type endopeptidase activity"/>
    <property type="evidence" value="ECO:0007669"/>
    <property type="project" value="UniProtKB-KW"/>
</dbReference>
<dbReference type="OrthoDB" id="15189at2759"/>
<keyword evidence="2" id="KW-0645">Protease</keyword>
<feature type="signal peptide" evidence="7">
    <location>
        <begin position="1"/>
        <end position="24"/>
    </location>
</feature>
<dbReference type="SUPFAM" id="SSF50630">
    <property type="entry name" value="Acid proteases"/>
    <property type="match status" value="1"/>
</dbReference>
<keyword evidence="6" id="KW-0865">Zymogen</keyword>
<keyword evidence="3 7" id="KW-0732">Signal</keyword>
<name>A0A152A8P5_TIELA</name>
<evidence type="ECO:0000256" key="6">
    <source>
        <dbReference type="ARBA" id="ARBA00023145"/>
    </source>
</evidence>
<accession>A0A152A8P5</accession>